<dbReference type="GO" id="GO:0000160">
    <property type="term" value="P:phosphorelay signal transduction system"/>
    <property type="evidence" value="ECO:0007669"/>
    <property type="project" value="UniProtKB-KW"/>
</dbReference>
<evidence type="ECO:0000256" key="3">
    <source>
        <dbReference type="ARBA" id="ARBA00022553"/>
    </source>
</evidence>
<keyword evidence="6 10" id="KW-0418">Kinase</keyword>
<dbReference type="InterPro" id="IPR003594">
    <property type="entry name" value="HATPase_dom"/>
</dbReference>
<dbReference type="PANTHER" id="PTHR43065">
    <property type="entry name" value="SENSOR HISTIDINE KINASE"/>
    <property type="match status" value="1"/>
</dbReference>
<dbReference type="EMBL" id="DYVS01000213">
    <property type="protein sequence ID" value="HJF71389.1"/>
    <property type="molecule type" value="Genomic_DNA"/>
</dbReference>
<evidence type="ECO:0000313" key="11">
    <source>
        <dbReference type="Proteomes" id="UP000742098"/>
    </source>
</evidence>
<evidence type="ECO:0000256" key="4">
    <source>
        <dbReference type="ARBA" id="ARBA00022679"/>
    </source>
</evidence>
<dbReference type="AlphaFoldDB" id="A0A921KZ60"/>
<reference evidence="10" key="1">
    <citation type="journal article" date="2021" name="PeerJ">
        <title>Extensive microbial diversity within the chicken gut microbiome revealed by metagenomics and culture.</title>
        <authorList>
            <person name="Gilroy R."/>
            <person name="Ravi A."/>
            <person name="Getino M."/>
            <person name="Pursley I."/>
            <person name="Horton D.L."/>
            <person name="Alikhan N.F."/>
            <person name="Baker D."/>
            <person name="Gharbi K."/>
            <person name="Hall N."/>
            <person name="Watson M."/>
            <person name="Adriaenssens E.M."/>
            <person name="Foster-Nyarko E."/>
            <person name="Jarju S."/>
            <person name="Secka A."/>
            <person name="Antonio M."/>
            <person name="Oren A."/>
            <person name="Chaudhuri R.R."/>
            <person name="La Ragione R."/>
            <person name="Hildebrand F."/>
            <person name="Pallen M.J."/>
        </authorList>
    </citation>
    <scope>NUCLEOTIDE SEQUENCE</scope>
    <source>
        <strain evidence="10">6966</strain>
    </source>
</reference>
<dbReference type="SMART" id="SM00387">
    <property type="entry name" value="HATPase_c"/>
    <property type="match status" value="1"/>
</dbReference>
<dbReference type="PROSITE" id="PS50109">
    <property type="entry name" value="HIS_KIN"/>
    <property type="match status" value="1"/>
</dbReference>
<feature type="domain" description="Histidine kinase" evidence="9">
    <location>
        <begin position="1"/>
        <end position="146"/>
    </location>
</feature>
<gene>
    <name evidence="10" type="ORF">K8V05_11600</name>
</gene>
<organism evidence="10 11">
    <name type="scientific">Butyricimonas virosa</name>
    <dbReference type="NCBI Taxonomy" id="544645"/>
    <lineage>
        <taxon>Bacteria</taxon>
        <taxon>Pseudomonadati</taxon>
        <taxon>Bacteroidota</taxon>
        <taxon>Bacteroidia</taxon>
        <taxon>Bacteroidales</taxon>
        <taxon>Odoribacteraceae</taxon>
        <taxon>Butyricimonas</taxon>
    </lineage>
</organism>
<sequence>ANNEWFDLSELVNGCAKLFHENVDVMECDIEPNVSVYGDRDQVNRVIVNLLKNAEQSIPEGREGHVLVRLKTVLGKIILLVKDNGCGIPESIRDRISEPNFTTKSGGTGLGLAMSYKIIEGMGGSITFESVENEGTTFYVVLKQSN</sequence>
<dbReference type="PANTHER" id="PTHR43065:SF10">
    <property type="entry name" value="PEROXIDE STRESS-ACTIVATED HISTIDINE KINASE MAK3"/>
    <property type="match status" value="1"/>
</dbReference>
<dbReference type="InterPro" id="IPR004358">
    <property type="entry name" value="Sig_transdc_His_kin-like_C"/>
</dbReference>
<dbReference type="InterPro" id="IPR036890">
    <property type="entry name" value="HATPase_C_sf"/>
</dbReference>
<evidence type="ECO:0000256" key="5">
    <source>
        <dbReference type="ARBA" id="ARBA00022741"/>
    </source>
</evidence>
<evidence type="ECO:0000256" key="1">
    <source>
        <dbReference type="ARBA" id="ARBA00000085"/>
    </source>
</evidence>
<keyword evidence="8" id="KW-0902">Two-component regulatory system</keyword>
<evidence type="ECO:0000256" key="2">
    <source>
        <dbReference type="ARBA" id="ARBA00012438"/>
    </source>
</evidence>
<feature type="non-terminal residue" evidence="10">
    <location>
        <position position="1"/>
    </location>
</feature>
<keyword evidence="5" id="KW-0547">Nucleotide-binding</keyword>
<dbReference type="GO" id="GO:0005524">
    <property type="term" value="F:ATP binding"/>
    <property type="evidence" value="ECO:0007669"/>
    <property type="project" value="UniProtKB-KW"/>
</dbReference>
<name>A0A921KZ60_9BACT</name>
<proteinExistence type="predicted"/>
<dbReference type="EC" id="2.7.13.3" evidence="2"/>
<evidence type="ECO:0000313" key="10">
    <source>
        <dbReference type="EMBL" id="HJF71389.1"/>
    </source>
</evidence>
<evidence type="ECO:0000256" key="8">
    <source>
        <dbReference type="ARBA" id="ARBA00023012"/>
    </source>
</evidence>
<dbReference type="Pfam" id="PF02518">
    <property type="entry name" value="HATPase_c"/>
    <property type="match status" value="1"/>
</dbReference>
<dbReference type="SUPFAM" id="SSF55874">
    <property type="entry name" value="ATPase domain of HSP90 chaperone/DNA topoisomerase II/histidine kinase"/>
    <property type="match status" value="1"/>
</dbReference>
<dbReference type="Proteomes" id="UP000742098">
    <property type="component" value="Unassembled WGS sequence"/>
</dbReference>
<dbReference type="GO" id="GO:0004673">
    <property type="term" value="F:protein histidine kinase activity"/>
    <property type="evidence" value="ECO:0007669"/>
    <property type="project" value="UniProtKB-EC"/>
</dbReference>
<evidence type="ECO:0000259" key="9">
    <source>
        <dbReference type="PROSITE" id="PS50109"/>
    </source>
</evidence>
<evidence type="ECO:0000256" key="6">
    <source>
        <dbReference type="ARBA" id="ARBA00022777"/>
    </source>
</evidence>
<keyword evidence="3" id="KW-0597">Phosphoprotein</keyword>
<keyword evidence="4" id="KW-0808">Transferase</keyword>
<comment type="catalytic activity">
    <reaction evidence="1">
        <text>ATP + protein L-histidine = ADP + protein N-phospho-L-histidine.</text>
        <dbReference type="EC" id="2.7.13.3"/>
    </reaction>
</comment>
<keyword evidence="7" id="KW-0067">ATP-binding</keyword>
<evidence type="ECO:0000256" key="7">
    <source>
        <dbReference type="ARBA" id="ARBA00022840"/>
    </source>
</evidence>
<accession>A0A921KZ60</accession>
<reference evidence="10" key="2">
    <citation type="submission" date="2021-09" db="EMBL/GenBank/DDBJ databases">
        <authorList>
            <person name="Gilroy R."/>
        </authorList>
    </citation>
    <scope>NUCLEOTIDE SEQUENCE</scope>
    <source>
        <strain evidence="10">6966</strain>
    </source>
</reference>
<protein>
    <recommendedName>
        <fullName evidence="2">histidine kinase</fullName>
        <ecNumber evidence="2">2.7.13.3</ecNumber>
    </recommendedName>
</protein>
<comment type="caution">
    <text evidence="10">The sequence shown here is derived from an EMBL/GenBank/DDBJ whole genome shotgun (WGS) entry which is preliminary data.</text>
</comment>
<dbReference type="Gene3D" id="3.30.565.10">
    <property type="entry name" value="Histidine kinase-like ATPase, C-terminal domain"/>
    <property type="match status" value="1"/>
</dbReference>
<dbReference type="PRINTS" id="PR00344">
    <property type="entry name" value="BCTRLSENSOR"/>
</dbReference>
<dbReference type="InterPro" id="IPR005467">
    <property type="entry name" value="His_kinase_dom"/>
</dbReference>